<dbReference type="OrthoDB" id="4954833at2"/>
<dbReference type="EMBL" id="CP030041">
    <property type="protein sequence ID" value="AWW33013.1"/>
    <property type="molecule type" value="Genomic_DNA"/>
</dbReference>
<reference evidence="1 2" key="1">
    <citation type="submission" date="2018-06" db="EMBL/GenBank/DDBJ databases">
        <title>Echinicola strongylocentroti sp. nov., isolated from a sea urchin Strongylocentrotus intermedius.</title>
        <authorList>
            <person name="Bae S.S."/>
        </authorList>
    </citation>
    <scope>NUCLEOTIDE SEQUENCE [LARGE SCALE GENOMIC DNA]</scope>
    <source>
        <strain evidence="1 2">MEBiC08714</strain>
    </source>
</reference>
<organism evidence="1 2">
    <name type="scientific">Echinicola strongylocentroti</name>
    <dbReference type="NCBI Taxonomy" id="1795355"/>
    <lineage>
        <taxon>Bacteria</taxon>
        <taxon>Pseudomonadati</taxon>
        <taxon>Bacteroidota</taxon>
        <taxon>Cytophagia</taxon>
        <taxon>Cytophagales</taxon>
        <taxon>Cyclobacteriaceae</taxon>
        <taxon>Echinicola</taxon>
    </lineage>
</organism>
<dbReference type="Proteomes" id="UP000248688">
    <property type="component" value="Chromosome"/>
</dbReference>
<name>A0A2Z4IRU0_9BACT</name>
<accession>A0A2Z4IRU0</accession>
<dbReference type="Gene3D" id="3.40.1350.140">
    <property type="entry name" value="MepB-like"/>
    <property type="match status" value="1"/>
</dbReference>
<evidence type="ECO:0000313" key="1">
    <source>
        <dbReference type="EMBL" id="AWW33013.1"/>
    </source>
</evidence>
<dbReference type="AlphaFoldDB" id="A0A2Z4IRU0"/>
<dbReference type="Pfam" id="PF08877">
    <property type="entry name" value="MepB-like"/>
    <property type="match status" value="1"/>
</dbReference>
<proteinExistence type="predicted"/>
<dbReference type="InterPro" id="IPR011235">
    <property type="entry name" value="MepB-like"/>
</dbReference>
<dbReference type="KEGG" id="est:DN752_01180"/>
<gene>
    <name evidence="1" type="ORF">DN752_01180</name>
</gene>
<evidence type="ECO:0000313" key="2">
    <source>
        <dbReference type="Proteomes" id="UP000248688"/>
    </source>
</evidence>
<keyword evidence="2" id="KW-1185">Reference proteome</keyword>
<dbReference type="InterPro" id="IPR038231">
    <property type="entry name" value="MepB-like_sf"/>
</dbReference>
<protein>
    <submittedName>
        <fullName evidence="1">MepB family protein</fullName>
    </submittedName>
</protein>
<sequence length="188" mass="21506">MAGIDAFNQHLLDVNNAIYDKLSFDISHLNSELEGSAYDACQFELNGKKIISRSSKITPKKAGQFVTFWKRNQNGFTEPFSENDQFDFYVINVKAGERFGQFVFPKSELIKKGYIISKSKAGKRGFRVYPIWDEVQNSQAKRTQQWQLGYFYEINKTTDLDKVSKLYQIKQSGCLEIEVSAAADSEPV</sequence>